<comment type="caution">
    <text evidence="1">The sequence shown here is derived from an EMBL/GenBank/DDBJ whole genome shotgun (WGS) entry which is preliminary data.</text>
</comment>
<keyword evidence="2" id="KW-1185">Reference proteome</keyword>
<name>A0A4Q6XSA2_9SPHN</name>
<evidence type="ECO:0000313" key="2">
    <source>
        <dbReference type="Proteomes" id="UP000292085"/>
    </source>
</evidence>
<dbReference type="EMBL" id="SGIS01000082">
    <property type="protein sequence ID" value="RZF59146.1"/>
    <property type="molecule type" value="Genomic_DNA"/>
</dbReference>
<accession>A0A4Q6XSA2</accession>
<dbReference type="OrthoDB" id="7014522at2"/>
<gene>
    <name evidence="1" type="ORF">EWE75_23355</name>
</gene>
<dbReference type="RefSeq" id="WP_130160454.1">
    <property type="nucleotide sequence ID" value="NZ_SGIS01000082.1"/>
</dbReference>
<dbReference type="AlphaFoldDB" id="A0A4Q6XSA2"/>
<evidence type="ECO:0000313" key="1">
    <source>
        <dbReference type="EMBL" id="RZF59146.1"/>
    </source>
</evidence>
<protein>
    <submittedName>
        <fullName evidence="1">Uncharacterized protein</fullName>
    </submittedName>
</protein>
<sequence length="250" mass="27543">MNHKLLKSLNSIFGRALSGIQPITIPMMKAAGGTLHDEPSEGEVVLFREAKIDFQMIFIVASLVAKAGEGEGFGTTPFALSLLPASKRGEIQTSTIDLVEKLTLAYDPANPPLYSRFDPFEGSYGLFGMGTPGLAAGKGHLDEVGLVIGQFWLATSFNPDEVLQPNIGLPPGDAWRRYARNRQKLLFTPFKKLEPRRVWGADSPIELFLVQELARRGHHPQLQILIMENGGTYPSFYNLSMLKVRVSVMS</sequence>
<organism evidence="1 2">
    <name type="scientific">Sphingomonas populi</name>
    <dbReference type="NCBI Taxonomy" id="2484750"/>
    <lineage>
        <taxon>Bacteria</taxon>
        <taxon>Pseudomonadati</taxon>
        <taxon>Pseudomonadota</taxon>
        <taxon>Alphaproteobacteria</taxon>
        <taxon>Sphingomonadales</taxon>
        <taxon>Sphingomonadaceae</taxon>
        <taxon>Sphingomonas</taxon>
    </lineage>
</organism>
<proteinExistence type="predicted"/>
<reference evidence="1 2" key="1">
    <citation type="submission" date="2019-02" db="EMBL/GenBank/DDBJ databases">
        <authorList>
            <person name="Li Y."/>
        </authorList>
    </citation>
    <scope>NUCLEOTIDE SEQUENCE [LARGE SCALE GENOMIC DNA]</scope>
    <source>
        <strain evidence="1 2">3-7</strain>
    </source>
</reference>
<dbReference type="Proteomes" id="UP000292085">
    <property type="component" value="Unassembled WGS sequence"/>
</dbReference>